<dbReference type="FunFam" id="3.30.70.270:FF:000001">
    <property type="entry name" value="Diguanylate cyclase domain protein"/>
    <property type="match status" value="1"/>
</dbReference>
<feature type="transmembrane region" description="Helical" evidence="3">
    <location>
        <begin position="64"/>
        <end position="83"/>
    </location>
</feature>
<dbReference type="PROSITE" id="PS50887">
    <property type="entry name" value="GGDEF"/>
    <property type="match status" value="1"/>
</dbReference>
<protein>
    <recommendedName>
        <fullName evidence="1">diguanylate cyclase</fullName>
        <ecNumber evidence="1">2.7.7.65</ecNumber>
    </recommendedName>
</protein>
<dbReference type="KEGG" id="ctes:O987_17280"/>
<sequence length="388" mass="42460">MPSNLQLYLLVAPVCITALGALMAFCWLAQRRSVFLLSTACGLTLTGIALGLQCLMPAGELVKWAVYTGPVYLLGAWLCTWGVAQKFSVSSYPKTSALVSIIVVAALYEYSVVQNNIAARVLWLNTGLGIIHFIPFPAIALKKVKRDGLEKLLYWSYGVFAIYTVLRPVMVLYLGFSELQDMLSSIYWLVTMLGSLLFSLVFSGLMLIVSMADAMSKLREERNHDALTGVLNRRSFWELAEPLVRDRKAQPISVVVADLDHFKRVNDSWGHEFGDKVLKAAAQVIQAGVRGTDLVARFGGEEFVLLLTHADIDTAGRVAQRIRVGISEAIDALPDGQRVTLSLGIVACPLGSDLREAVMQADRQLYKAKEQGRDQVVVHDPTGSAAAA</sequence>
<organism evidence="5 6">
    <name type="scientific">Comamonas testosteroni TK102</name>
    <dbReference type="NCBI Taxonomy" id="1392005"/>
    <lineage>
        <taxon>Bacteria</taxon>
        <taxon>Pseudomonadati</taxon>
        <taxon>Pseudomonadota</taxon>
        <taxon>Betaproteobacteria</taxon>
        <taxon>Burkholderiales</taxon>
        <taxon>Comamonadaceae</taxon>
        <taxon>Comamonas</taxon>
    </lineage>
</organism>
<keyword evidence="3" id="KW-1133">Transmembrane helix</keyword>
<feature type="transmembrane region" description="Helical" evidence="3">
    <location>
        <begin position="95"/>
        <end position="111"/>
    </location>
</feature>
<name>A0A076PP99_COMTE</name>
<dbReference type="SUPFAM" id="SSF55073">
    <property type="entry name" value="Nucleotide cyclase"/>
    <property type="match status" value="1"/>
</dbReference>
<evidence type="ECO:0000313" key="6">
    <source>
        <dbReference type="Proteomes" id="UP000028782"/>
    </source>
</evidence>
<keyword evidence="3" id="KW-0472">Membrane</keyword>
<reference evidence="5 6" key="1">
    <citation type="journal article" date="2014" name="Genome Announc.">
        <title>Complete Genome Sequence of Polychlorinated Biphenyl Degrader Comamonas testosteroni TK102 (NBRC 109938).</title>
        <authorList>
            <person name="Fukuda K."/>
            <person name="Hosoyama A."/>
            <person name="Tsuchikane K."/>
            <person name="Ohji S."/>
            <person name="Yamazoe A."/>
            <person name="Fujita N."/>
            <person name="Shintani M."/>
            <person name="Kimbara K."/>
        </authorList>
    </citation>
    <scope>NUCLEOTIDE SEQUENCE [LARGE SCALE GENOMIC DNA]</scope>
    <source>
        <strain evidence="5">TK102</strain>
    </source>
</reference>
<dbReference type="CDD" id="cd01949">
    <property type="entry name" value="GGDEF"/>
    <property type="match status" value="1"/>
</dbReference>
<gene>
    <name evidence="5" type="ORF">O987_17280</name>
</gene>
<feature type="domain" description="GGDEF" evidence="4">
    <location>
        <begin position="250"/>
        <end position="381"/>
    </location>
</feature>
<dbReference type="HOGENOM" id="CLU_000445_11_1_4"/>
<dbReference type="PANTHER" id="PTHR45138">
    <property type="entry name" value="REGULATORY COMPONENTS OF SENSORY TRANSDUCTION SYSTEM"/>
    <property type="match status" value="1"/>
</dbReference>
<dbReference type="InterPro" id="IPR029787">
    <property type="entry name" value="Nucleotide_cyclase"/>
</dbReference>
<dbReference type="NCBIfam" id="TIGR00254">
    <property type="entry name" value="GGDEF"/>
    <property type="match status" value="1"/>
</dbReference>
<dbReference type="EC" id="2.7.7.65" evidence="1"/>
<accession>A0A076PP99</accession>
<proteinExistence type="predicted"/>
<dbReference type="AlphaFoldDB" id="A0A076PP99"/>
<dbReference type="SMART" id="SM00267">
    <property type="entry name" value="GGDEF"/>
    <property type="match status" value="1"/>
</dbReference>
<dbReference type="GO" id="GO:0052621">
    <property type="term" value="F:diguanylate cyclase activity"/>
    <property type="evidence" value="ECO:0007669"/>
    <property type="project" value="UniProtKB-EC"/>
</dbReference>
<feature type="transmembrane region" description="Helical" evidence="3">
    <location>
        <begin position="152"/>
        <end position="174"/>
    </location>
</feature>
<feature type="transmembrane region" description="Helical" evidence="3">
    <location>
        <begin position="6"/>
        <end position="28"/>
    </location>
</feature>
<dbReference type="Gene3D" id="3.30.70.270">
    <property type="match status" value="1"/>
</dbReference>
<comment type="catalytic activity">
    <reaction evidence="2">
        <text>2 GTP = 3',3'-c-di-GMP + 2 diphosphate</text>
        <dbReference type="Rhea" id="RHEA:24898"/>
        <dbReference type="ChEBI" id="CHEBI:33019"/>
        <dbReference type="ChEBI" id="CHEBI:37565"/>
        <dbReference type="ChEBI" id="CHEBI:58805"/>
        <dbReference type="EC" id="2.7.7.65"/>
    </reaction>
</comment>
<dbReference type="InterPro" id="IPR000160">
    <property type="entry name" value="GGDEF_dom"/>
</dbReference>
<evidence type="ECO:0000256" key="1">
    <source>
        <dbReference type="ARBA" id="ARBA00012528"/>
    </source>
</evidence>
<evidence type="ECO:0000259" key="4">
    <source>
        <dbReference type="PROSITE" id="PS50887"/>
    </source>
</evidence>
<feature type="transmembrane region" description="Helical" evidence="3">
    <location>
        <begin position="186"/>
        <end position="209"/>
    </location>
</feature>
<dbReference type="EMBL" id="CP006704">
    <property type="protein sequence ID" value="AIJ47568.1"/>
    <property type="molecule type" value="Genomic_DNA"/>
</dbReference>
<evidence type="ECO:0000256" key="2">
    <source>
        <dbReference type="ARBA" id="ARBA00034247"/>
    </source>
</evidence>
<dbReference type="InterPro" id="IPR043128">
    <property type="entry name" value="Rev_trsase/Diguanyl_cyclase"/>
</dbReference>
<dbReference type="RefSeq" id="WP_029158461.1">
    <property type="nucleotide sequence ID" value="NZ_CP006704.1"/>
</dbReference>
<evidence type="ECO:0000256" key="3">
    <source>
        <dbReference type="SAM" id="Phobius"/>
    </source>
</evidence>
<dbReference type="InterPro" id="IPR050469">
    <property type="entry name" value="Diguanylate_Cyclase"/>
</dbReference>
<dbReference type="Proteomes" id="UP000028782">
    <property type="component" value="Chromosome"/>
</dbReference>
<evidence type="ECO:0000313" key="5">
    <source>
        <dbReference type="EMBL" id="AIJ47568.1"/>
    </source>
</evidence>
<feature type="transmembrane region" description="Helical" evidence="3">
    <location>
        <begin position="35"/>
        <end position="58"/>
    </location>
</feature>
<keyword evidence="3" id="KW-0812">Transmembrane</keyword>
<dbReference type="PANTHER" id="PTHR45138:SF9">
    <property type="entry name" value="DIGUANYLATE CYCLASE DGCM-RELATED"/>
    <property type="match status" value="1"/>
</dbReference>
<feature type="transmembrane region" description="Helical" evidence="3">
    <location>
        <begin position="117"/>
        <end position="140"/>
    </location>
</feature>
<dbReference type="Pfam" id="PF00990">
    <property type="entry name" value="GGDEF"/>
    <property type="match status" value="1"/>
</dbReference>